<organism evidence="1 2">
    <name type="scientific">Mycolicibacterium porcinum</name>
    <dbReference type="NCBI Taxonomy" id="39693"/>
    <lineage>
        <taxon>Bacteria</taxon>
        <taxon>Bacillati</taxon>
        <taxon>Actinomycetota</taxon>
        <taxon>Actinomycetes</taxon>
        <taxon>Mycobacteriales</taxon>
        <taxon>Mycobacteriaceae</taxon>
        <taxon>Mycolicibacterium</taxon>
    </lineage>
</organism>
<dbReference type="Proteomes" id="UP001141659">
    <property type="component" value="Unassembled WGS sequence"/>
</dbReference>
<comment type="caution">
    <text evidence="1">The sequence shown here is derived from an EMBL/GenBank/DDBJ whole genome shotgun (WGS) entry which is preliminary data.</text>
</comment>
<dbReference type="EMBL" id="JACKVC010000010">
    <property type="protein sequence ID" value="MCV7387803.1"/>
    <property type="molecule type" value="Genomic_DNA"/>
</dbReference>
<reference evidence="1" key="1">
    <citation type="submission" date="2020-07" db="EMBL/GenBank/DDBJ databases">
        <authorList>
            <person name="Pettersson B.M.F."/>
            <person name="Behra P.R.K."/>
            <person name="Ramesh M."/>
            <person name="Das S."/>
            <person name="Dasgupta S."/>
            <person name="Kirsebom L.A."/>
        </authorList>
    </citation>
    <scope>NUCLEOTIDE SEQUENCE</scope>
    <source>
        <strain evidence="1">DSM 44242</strain>
    </source>
</reference>
<sequence>MGGQLMARGRRVVFGRINRRNPNQETFEERSFAEDMKVLADSHLTTFTQESTANRPGRRWIAGDMTVTAEGDFLTGVLGFSERQQQVSFDDEAFSWMKAQVEDSDAANEQTIVPFAVDLRDGERWVAFATTARLQDSSFRVGLENVLNHAVAKLGLMPTEWEVDLVTSTGVIREWIRRNPLVHNLRRTIKFTNPGKNLDDDRREMRALGANRKTEEFAARPRKTLDVDSDEFQEKLVGTETGDLDVVMVSRGLHGVGKATFNSRETIDSVEVSDFGNNLQQGIDVVLAALREYVASRGKPEQPELS</sequence>
<dbReference type="AlphaFoldDB" id="A0AAW5SZF7"/>
<accession>A0AAW5SZF7</accession>
<evidence type="ECO:0000313" key="1">
    <source>
        <dbReference type="EMBL" id="MCV7387803.1"/>
    </source>
</evidence>
<protein>
    <recommendedName>
        <fullName evidence="3">ESX secretion-associated protein EspG</fullName>
    </recommendedName>
</protein>
<dbReference type="RefSeq" id="WP_036447186.1">
    <property type="nucleotide sequence ID" value="NZ_JACKVC010000010.1"/>
</dbReference>
<proteinExistence type="predicted"/>
<gene>
    <name evidence="1" type="ORF">H5P34_07055</name>
</gene>
<reference evidence="1" key="2">
    <citation type="journal article" date="2022" name="BMC Genomics">
        <title>Comparative genome analysis of mycobacteria focusing on tRNA and non-coding RNA.</title>
        <authorList>
            <person name="Behra P.R.K."/>
            <person name="Pettersson B.M.F."/>
            <person name="Ramesh M."/>
            <person name="Das S."/>
            <person name="Dasgupta S."/>
            <person name="Kirsebom L.A."/>
        </authorList>
    </citation>
    <scope>NUCLEOTIDE SEQUENCE</scope>
    <source>
        <strain evidence="1">DSM 44242</strain>
    </source>
</reference>
<evidence type="ECO:0000313" key="2">
    <source>
        <dbReference type="Proteomes" id="UP001141659"/>
    </source>
</evidence>
<name>A0AAW5SZF7_9MYCO</name>
<evidence type="ECO:0008006" key="3">
    <source>
        <dbReference type="Google" id="ProtNLM"/>
    </source>
</evidence>